<reference evidence="1 2" key="1">
    <citation type="submission" date="2017-09" db="EMBL/GenBank/DDBJ databases">
        <title>Complete Genome Sequences of Two Strains of the Meat Spoilage Bacterium Brochothrix thermosphacta Isolated from Ground Chicken.</title>
        <authorList>
            <person name="Paoli G.C."/>
            <person name="Wijey C."/>
            <person name="Chen C.-Y."/>
            <person name="Nguyen L."/>
            <person name="Yan X."/>
            <person name="Irwin P.L."/>
        </authorList>
    </citation>
    <scope>NUCLEOTIDE SEQUENCE [LARGE SCALE GENOMIC DNA]</scope>
    <source>
        <strain evidence="1 2">BI</strain>
    </source>
</reference>
<evidence type="ECO:0000313" key="1">
    <source>
        <dbReference type="EMBL" id="ATF25151.1"/>
    </source>
</evidence>
<sequence>MHIKLNEQNELLAYANVGSIEGGIEVNQNNFPEKFVENFKPLYYVFKNNTVLVNANYKEPEEEVFDNIVSIKDIIIVNEELLIQTAKLINRIEKLENEGGV</sequence>
<dbReference type="Pfam" id="PF11192">
    <property type="entry name" value="DUF2977"/>
    <property type="match status" value="1"/>
</dbReference>
<dbReference type="Proteomes" id="UP000243591">
    <property type="component" value="Chromosome"/>
</dbReference>
<dbReference type="KEGG" id="bths:CNY62_01445"/>
<dbReference type="InterPro" id="IPR021358">
    <property type="entry name" value="DUF2977"/>
</dbReference>
<protein>
    <submittedName>
        <fullName evidence="1">DUF2977 domain-containing protein</fullName>
    </submittedName>
</protein>
<gene>
    <name evidence="1" type="ORF">CNY62_01445</name>
</gene>
<dbReference type="RefSeq" id="WP_069126053.1">
    <property type="nucleotide sequence ID" value="NZ_CP023483.1"/>
</dbReference>
<evidence type="ECO:0000313" key="2">
    <source>
        <dbReference type="Proteomes" id="UP000243591"/>
    </source>
</evidence>
<accession>A0A1D2KT38</accession>
<dbReference type="AlphaFoldDB" id="A0A1D2KT38"/>
<keyword evidence="2" id="KW-1185">Reference proteome</keyword>
<name>A0A1D2KT38_BROTH</name>
<dbReference type="OrthoDB" id="2413323at2"/>
<dbReference type="EMBL" id="CP023483">
    <property type="protein sequence ID" value="ATF25151.1"/>
    <property type="molecule type" value="Genomic_DNA"/>
</dbReference>
<dbReference type="STRING" id="2756.BFR44_02135"/>
<organism evidence="1 2">
    <name type="scientific">Brochothrix thermosphacta</name>
    <name type="common">Microbacterium thermosphactum</name>
    <dbReference type="NCBI Taxonomy" id="2756"/>
    <lineage>
        <taxon>Bacteria</taxon>
        <taxon>Bacillati</taxon>
        <taxon>Bacillota</taxon>
        <taxon>Bacilli</taxon>
        <taxon>Bacillales</taxon>
        <taxon>Listeriaceae</taxon>
        <taxon>Brochothrix</taxon>
    </lineage>
</organism>
<proteinExistence type="predicted"/>